<protein>
    <recommendedName>
        <fullName evidence="1">DHHA2 domain-containing protein</fullName>
    </recommendedName>
</protein>
<organism evidence="2 3">
    <name type="scientific">Penicillium ucsense</name>
    <dbReference type="NCBI Taxonomy" id="2839758"/>
    <lineage>
        <taxon>Eukaryota</taxon>
        <taxon>Fungi</taxon>
        <taxon>Dikarya</taxon>
        <taxon>Ascomycota</taxon>
        <taxon>Pezizomycotina</taxon>
        <taxon>Eurotiomycetes</taxon>
        <taxon>Eurotiomycetidae</taxon>
        <taxon>Eurotiales</taxon>
        <taxon>Aspergillaceae</taxon>
        <taxon>Penicillium</taxon>
    </lineage>
</organism>
<keyword evidence="2" id="KW-0378">Hydrolase</keyword>
<dbReference type="SUPFAM" id="SSF64182">
    <property type="entry name" value="DHH phosphoesterases"/>
    <property type="match status" value="1"/>
</dbReference>
<name>A0A8J8WB80_9EURO</name>
<evidence type="ECO:0000259" key="1">
    <source>
        <dbReference type="SMART" id="SM01131"/>
    </source>
</evidence>
<keyword evidence="3" id="KW-1185">Reference proteome</keyword>
<dbReference type="InterPro" id="IPR004097">
    <property type="entry name" value="DHHA2"/>
</dbReference>
<dbReference type="PANTHER" id="PTHR12112">
    <property type="entry name" value="BNIP - RELATED"/>
    <property type="match status" value="1"/>
</dbReference>
<dbReference type="InterPro" id="IPR038222">
    <property type="entry name" value="DHHA2_dom_sf"/>
</dbReference>
<dbReference type="OrthoDB" id="374045at2759"/>
<dbReference type="InterPro" id="IPR038763">
    <property type="entry name" value="DHH_sf"/>
</dbReference>
<evidence type="ECO:0000313" key="2">
    <source>
        <dbReference type="EMBL" id="KAF7720208.1"/>
    </source>
</evidence>
<accession>A0A8J8WB80</accession>
<gene>
    <name evidence="2" type="ORF">PECM_000133</name>
</gene>
<dbReference type="Proteomes" id="UP000631181">
    <property type="component" value="Unassembled WGS sequence"/>
</dbReference>
<dbReference type="PANTHER" id="PTHR12112:SF39">
    <property type="entry name" value="EG:152A3.5 PROTEIN (FBGN0003116_PN PROTEIN)"/>
    <property type="match status" value="1"/>
</dbReference>
<dbReference type="AlphaFoldDB" id="A0A8J8WB80"/>
<sequence>MTLLQFLRQARRLHLQFLAGALSEPPVYVLGNPSADLDSIISAIVYSYCAHNRLPSIAPRSYIPLVNLANVLSGPELYRLRPEFVTALWLSTNFPSLESEEHFDNTSQSASEFLGEHLVTVADFAQTVTEQQSSSPSETQLQADTVMVDWNAMQQRLDGKPGYGSISGLDGVTFRTLGCIDHHVDEGFVPQSEIDSAEYPCIIEPGPGSCSSLVTRELRTRGLWSGSNSHQASEAEWAQVARLTLAPILIDTSNLTAEGKVKDVDIQSVDFLRDMVSRANGGVGAEWDMVAFYEKVHKAKEESLNLLTPAEILDRDYKEWVEKTHRSGTTIKLGFCSSVRPLRWIIQKAGGPQQFLEVVRQFAQDREKELDLVVVMTSFSSSKGEHTRELFVSASQEKGFPIDGAQNFAEESTSLDLAEWTSLDGESVDVADDEIRKVLNGTSGGWRQLWLQKNATASRKQVAPLLREAVARL</sequence>
<reference evidence="2" key="1">
    <citation type="journal article" date="2020" name="Front. Microbiol.">
        <title>Gene regulatory networks of Penicillium echinulatum 2HH and Penicillium oxalicum 114-2 inferred by a computational biology approach.</title>
        <authorList>
            <person name="Lenz A.R."/>
            <person name="Galan-Vasquez E."/>
            <person name="Balbinot E."/>
            <person name="De Abreu F.P."/>
            <person name="De Oliveira N.S."/>
            <person name="Da Rosa L.O."/>
            <person name="De Avila E Silva S."/>
            <person name="Camassola M."/>
            <person name="Dillon A.J.P."/>
            <person name="Perez-Rueda E."/>
        </authorList>
    </citation>
    <scope>NUCLEOTIDE SEQUENCE</scope>
    <source>
        <strain evidence="2">S1M29</strain>
    </source>
</reference>
<proteinExistence type="predicted"/>
<dbReference type="SMART" id="SM01131">
    <property type="entry name" value="DHHA2"/>
    <property type="match status" value="1"/>
</dbReference>
<dbReference type="GO" id="GO:0005737">
    <property type="term" value="C:cytoplasm"/>
    <property type="evidence" value="ECO:0007669"/>
    <property type="project" value="InterPro"/>
</dbReference>
<dbReference type="Gene3D" id="3.90.1640.10">
    <property type="entry name" value="inorganic pyrophosphatase (n-terminal core)"/>
    <property type="match status" value="1"/>
</dbReference>
<feature type="domain" description="DHHA2" evidence="1">
    <location>
        <begin position="293"/>
        <end position="470"/>
    </location>
</feature>
<dbReference type="Gene3D" id="3.10.310.20">
    <property type="entry name" value="DHHA2 domain"/>
    <property type="match status" value="1"/>
</dbReference>
<comment type="caution">
    <text evidence="2">The sequence shown here is derived from an EMBL/GenBank/DDBJ whole genome shotgun (WGS) entry which is preliminary data.</text>
</comment>
<dbReference type="Pfam" id="PF02833">
    <property type="entry name" value="DHHA2"/>
    <property type="match status" value="1"/>
</dbReference>
<evidence type="ECO:0000313" key="3">
    <source>
        <dbReference type="Proteomes" id="UP000631181"/>
    </source>
</evidence>
<dbReference type="GO" id="GO:0004309">
    <property type="term" value="F:exopolyphosphatase activity"/>
    <property type="evidence" value="ECO:0007669"/>
    <property type="project" value="TreeGrafter"/>
</dbReference>
<dbReference type="EMBL" id="WIWV01000001">
    <property type="protein sequence ID" value="KAF7720208.1"/>
    <property type="molecule type" value="Genomic_DNA"/>
</dbReference>